<dbReference type="AlphaFoldDB" id="A3DLK4"/>
<accession>A3DLK4</accession>
<dbReference type="eggNOG" id="arCOG12400">
    <property type="taxonomic scope" value="Archaea"/>
</dbReference>
<dbReference type="STRING" id="399550.Smar_0402"/>
<dbReference type="OrthoDB" id="381162at2157"/>
<feature type="transmembrane region" description="Helical" evidence="1">
    <location>
        <begin position="154"/>
        <end position="174"/>
    </location>
</feature>
<evidence type="ECO:0000313" key="3">
    <source>
        <dbReference type="Proteomes" id="UP000000254"/>
    </source>
</evidence>
<feature type="transmembrane region" description="Helical" evidence="1">
    <location>
        <begin position="234"/>
        <end position="256"/>
    </location>
</feature>
<feature type="transmembrane region" description="Helical" evidence="1">
    <location>
        <begin position="186"/>
        <end position="213"/>
    </location>
</feature>
<dbReference type="RefSeq" id="WP_011838705.1">
    <property type="nucleotide sequence ID" value="NC_009033.1"/>
</dbReference>
<dbReference type="GeneID" id="4907510"/>
<keyword evidence="1" id="KW-0472">Membrane</keyword>
<keyword evidence="3" id="KW-1185">Reference proteome</keyword>
<feature type="transmembrane region" description="Helical" evidence="1">
    <location>
        <begin position="88"/>
        <end position="105"/>
    </location>
</feature>
<feature type="transmembrane region" description="Helical" evidence="1">
    <location>
        <begin position="31"/>
        <end position="51"/>
    </location>
</feature>
<feature type="transmembrane region" description="Helical" evidence="1">
    <location>
        <begin position="262"/>
        <end position="284"/>
    </location>
</feature>
<dbReference type="HOGENOM" id="CLU_820441_0_0_2"/>
<keyword evidence="1" id="KW-1133">Transmembrane helix</keyword>
<protein>
    <submittedName>
        <fullName evidence="2">Uncharacterized protein</fullName>
    </submittedName>
</protein>
<keyword evidence="1" id="KW-0812">Transmembrane</keyword>
<evidence type="ECO:0000256" key="1">
    <source>
        <dbReference type="SAM" id="Phobius"/>
    </source>
</evidence>
<reference evidence="2 3" key="2">
    <citation type="journal article" date="2009" name="Stand. Genomic Sci.">
        <title>Complete genome sequence of Staphylothermus marinus Stetter and Fiala 1986 type strain F1.</title>
        <authorList>
            <person name="Anderson I.J."/>
            <person name="Sun H."/>
            <person name="Lapidus A."/>
            <person name="Copeland A."/>
            <person name="Glavina Del Rio T."/>
            <person name="Tice H."/>
            <person name="Dalin E."/>
            <person name="Lucas S."/>
            <person name="Barry K."/>
            <person name="Land M."/>
            <person name="Richardson P."/>
            <person name="Huber H."/>
            <person name="Kyrpides N.C."/>
        </authorList>
    </citation>
    <scope>NUCLEOTIDE SEQUENCE [LARGE SCALE GENOMIC DNA]</scope>
    <source>
        <strain evidence="3">ATCC 43588 / DSM 3639 / JCM 9404 / F1</strain>
    </source>
</reference>
<dbReference type="KEGG" id="smr:Smar_0402"/>
<dbReference type="Proteomes" id="UP000000254">
    <property type="component" value="Chromosome"/>
</dbReference>
<proteinExistence type="predicted"/>
<organism evidence="2 3">
    <name type="scientific">Staphylothermus marinus (strain ATCC 43588 / DSM 3639 / JCM 9404 / F1)</name>
    <dbReference type="NCBI Taxonomy" id="399550"/>
    <lineage>
        <taxon>Archaea</taxon>
        <taxon>Thermoproteota</taxon>
        <taxon>Thermoprotei</taxon>
        <taxon>Desulfurococcales</taxon>
        <taxon>Desulfurococcaceae</taxon>
        <taxon>Staphylothermus</taxon>
    </lineage>
</organism>
<sequence>MVPLGFVSLVLLIYPLAIIIYSKIKPETNSLVSLILYLSIIIAVLSFYVYFMGLGSRYEVLSVIRNYIFIFPIPYVYASINGFEPEPVFYSLLYFIIGFSSSLYIPRKYGVKIIWSQRISSGGSKRILSRSKIVTLGLKDLYLLIRDHTRQKQFYGEIAAILTPLYIPLFNPAIQSFLEGLNNADSYVLIGLYGLVAYILAVITTPILVFLEADRNRLLYIYPLSREEVVLGKTIASTILFLPIVFISLIIVSFLISLLHGFMVFYTFISYWIFGAYLSFSLILRFLWGKLDAWTELSLGIVRRLLLLFILSIPLMFLTPLILFFLFSSHKQHCIYSY</sequence>
<name>A3DLK4_STAMF</name>
<reference evidence="3" key="1">
    <citation type="journal article" date="2009" name="BMC Genomics">
        <title>The complete genome sequence of Staphylothermus marinus reveals differences in sulfur metabolism among heterotrophic Crenarchaeota.</title>
        <authorList>
            <person name="Anderson I.J."/>
            <person name="Dharmarajan L."/>
            <person name="Rodriguez J."/>
            <person name="Hooper S."/>
            <person name="Porat I."/>
            <person name="Ulrich L.E."/>
            <person name="Elkins J.G."/>
            <person name="Mavromatis K."/>
            <person name="Sun H."/>
            <person name="Land M."/>
            <person name="Lapidus A."/>
            <person name="Lucas S."/>
            <person name="Barry K."/>
            <person name="Huber H."/>
            <person name="Zhulin I.B."/>
            <person name="Whitman W.B."/>
            <person name="Mukhopadhyay B."/>
            <person name="Woese C."/>
            <person name="Bristow J."/>
            <person name="Kyrpides N."/>
        </authorList>
    </citation>
    <scope>NUCLEOTIDE SEQUENCE [LARGE SCALE GENOMIC DNA]</scope>
    <source>
        <strain evidence="3">ATCC 43588 / DSM 3639 / JCM 9404 / F1</strain>
    </source>
</reference>
<gene>
    <name evidence="2" type="ordered locus">Smar_0402</name>
</gene>
<dbReference type="EMBL" id="CP000575">
    <property type="protein sequence ID" value="ABN69514.1"/>
    <property type="molecule type" value="Genomic_DNA"/>
</dbReference>
<feature type="transmembrane region" description="Helical" evidence="1">
    <location>
        <begin position="6"/>
        <end position="24"/>
    </location>
</feature>
<evidence type="ECO:0000313" key="2">
    <source>
        <dbReference type="EMBL" id="ABN69514.1"/>
    </source>
</evidence>
<feature type="transmembrane region" description="Helical" evidence="1">
    <location>
        <begin position="305"/>
        <end position="327"/>
    </location>
</feature>